<evidence type="ECO:0000256" key="1">
    <source>
        <dbReference type="ARBA" id="ARBA00004196"/>
    </source>
</evidence>
<dbReference type="OrthoDB" id="2610795at2"/>
<feature type="domain" description="SLH" evidence="3">
    <location>
        <begin position="649"/>
        <end position="708"/>
    </location>
</feature>
<dbReference type="InterPro" id="IPR026906">
    <property type="entry name" value="LRR_5"/>
</dbReference>
<protein>
    <recommendedName>
        <fullName evidence="3">SLH domain-containing protein</fullName>
    </recommendedName>
</protein>
<keyword evidence="4" id="KW-0378">Hydrolase</keyword>
<dbReference type="NCBIfam" id="TIGR02543">
    <property type="entry name" value="List_Bact_rpt"/>
    <property type="match status" value="5"/>
</dbReference>
<feature type="signal peptide" evidence="2">
    <location>
        <begin position="1"/>
        <end position="24"/>
    </location>
</feature>
<comment type="subcellular location">
    <subcellularLocation>
        <location evidence="1">Cell envelope</location>
    </subcellularLocation>
</comment>
<dbReference type="Pfam" id="PF13306">
    <property type="entry name" value="LRR_5"/>
    <property type="match status" value="1"/>
</dbReference>
<gene>
    <name evidence="4" type="ORF">PIL02S_06481</name>
</gene>
<dbReference type="Pfam" id="PF09479">
    <property type="entry name" value="Flg_new"/>
    <property type="match status" value="5"/>
</dbReference>
<dbReference type="EMBL" id="PRLG01000036">
    <property type="protein sequence ID" value="PYY25643.1"/>
    <property type="molecule type" value="Genomic_DNA"/>
</dbReference>
<dbReference type="Gene3D" id="2.60.40.4270">
    <property type="entry name" value="Listeria-Bacteroides repeat domain"/>
    <property type="match status" value="5"/>
</dbReference>
<comment type="caution">
    <text evidence="4">The sequence shown here is derived from an EMBL/GenBank/DDBJ whole genome shotgun (WGS) entry which is preliminary data.</text>
</comment>
<dbReference type="Proteomes" id="UP000247459">
    <property type="component" value="Unassembled WGS sequence"/>
</dbReference>
<evidence type="ECO:0000313" key="5">
    <source>
        <dbReference type="Proteomes" id="UP000247459"/>
    </source>
</evidence>
<reference evidence="4 5" key="1">
    <citation type="submission" date="2018-01" db="EMBL/GenBank/DDBJ databases">
        <title>Genome sequence of the PGP bacterium Paenibacillus illinoisensis E3.</title>
        <authorList>
            <person name="Rolli E."/>
            <person name="Marasco R."/>
            <person name="Bessem C."/>
            <person name="Michoud G."/>
            <person name="Gaiarsa S."/>
            <person name="Borin S."/>
            <person name="Daffonchio D."/>
        </authorList>
    </citation>
    <scope>NUCLEOTIDE SEQUENCE [LARGE SCALE GENOMIC DNA]</scope>
    <source>
        <strain evidence="4 5">E3</strain>
    </source>
</reference>
<proteinExistence type="predicted"/>
<evidence type="ECO:0000256" key="2">
    <source>
        <dbReference type="SAM" id="SignalP"/>
    </source>
</evidence>
<dbReference type="Gene3D" id="3.80.10.10">
    <property type="entry name" value="Ribonuclease Inhibitor"/>
    <property type="match status" value="1"/>
</dbReference>
<feature type="domain" description="SLH" evidence="3">
    <location>
        <begin position="709"/>
        <end position="772"/>
    </location>
</feature>
<accession>A0A2W0C0B6</accession>
<dbReference type="SUPFAM" id="SSF52058">
    <property type="entry name" value="L domain-like"/>
    <property type="match status" value="1"/>
</dbReference>
<dbReference type="InterPro" id="IPR042229">
    <property type="entry name" value="Listeria/Bacterioides_rpt_sf"/>
</dbReference>
<keyword evidence="4" id="KW-0326">Glycosidase</keyword>
<dbReference type="PANTHER" id="PTHR43308">
    <property type="entry name" value="OUTER MEMBRANE PROTEIN ALPHA-RELATED"/>
    <property type="match status" value="1"/>
</dbReference>
<feature type="domain" description="SLH" evidence="3">
    <location>
        <begin position="773"/>
        <end position="822"/>
    </location>
</feature>
<evidence type="ECO:0000313" key="4">
    <source>
        <dbReference type="EMBL" id="PYY25643.1"/>
    </source>
</evidence>
<organism evidence="4 5">
    <name type="scientific">Paenibacillus illinoisensis</name>
    <dbReference type="NCBI Taxonomy" id="59845"/>
    <lineage>
        <taxon>Bacteria</taxon>
        <taxon>Bacillati</taxon>
        <taxon>Bacillota</taxon>
        <taxon>Bacilli</taxon>
        <taxon>Bacillales</taxon>
        <taxon>Paenibacillaceae</taxon>
        <taxon>Paenibacillus</taxon>
    </lineage>
</organism>
<sequence>MKKSNLLVVFLVILAQFSSSYVHAATNESGFDYVVNNDANTVTITNYTYTEKDVVIPDTLDGKRVVSVGDDAFKEKKITSVTIPSSVITIGKYAFYGNELSSVAIPVDVTTIDDYAFSDNKLTSITIPSKVTLIHSLSFSGNELTDVTIPNGVTSIDQGAFSNNKLTSVTIPNSVTSIGQTAFGTNLLASIAIPNSVTLIDHFAFENNKLTSVTIPSSVTSIGEKVFGQNQLNTVTFEGEPAVDLNSFDNEHAPEWYTDENLTLPWDGTIPDPLTIYAKYMYKLSFNTDGGSLVADQTIGTNETAAEPTAPTKAGHIFAGWYKDAALTNEWNFAIDVVTQATTLYAKWSSHTYTLTFNTNGGSTVADQTIGSNETAVEPITPTKAGHIFSGWYKDTALTNEWNFATDVVTQATTLYAKWSSYGYTLTFDTNGGSTVADQTIGFNETAAKPTSPTKAGHTFAGWYKDTALTNEWKFPTDIVTQDMTLYAKWTINHSSGGGGGSINTYTLTFNTNGGSTVASQTLAYYTRAVNPSAPLKAGYTFTGWYKDATLTNEWNFATDVVTQATTLYAKWTSNQYTLTFNTNGGSTVASQTLAYYKKPTKPLDPTKADHTFEGWYKEAELTNEWDFTIDVVTENTTLYAKWTTNHSSCTIGFSDISSNWAKNSIEDVASRCIIIGYLDGTFRPDEPIERSHVAVMLTRAFELTPIRNAITFNDVPTNNAYYDAITQVYQAGIFDGSPNGKFRPDAYLTRAQMAKVLVLAFELDSSKKSVFYDVPSTHWAHEYISTIADYDIALGYKGNFKPNEVVTRAQFTAFMSRALNL</sequence>
<dbReference type="InterPro" id="IPR013378">
    <property type="entry name" value="InlB-like_B-rpt"/>
</dbReference>
<evidence type="ECO:0000259" key="3">
    <source>
        <dbReference type="PROSITE" id="PS51272"/>
    </source>
</evidence>
<dbReference type="Pfam" id="PF00395">
    <property type="entry name" value="SLH"/>
    <property type="match status" value="3"/>
</dbReference>
<dbReference type="InterPro" id="IPR032675">
    <property type="entry name" value="LRR_dom_sf"/>
</dbReference>
<dbReference type="AlphaFoldDB" id="A0A2W0C0B6"/>
<dbReference type="GO" id="GO:0030313">
    <property type="term" value="C:cell envelope"/>
    <property type="evidence" value="ECO:0007669"/>
    <property type="project" value="UniProtKB-SubCell"/>
</dbReference>
<dbReference type="InterPro" id="IPR051465">
    <property type="entry name" value="Cell_Envelope_Struct_Comp"/>
</dbReference>
<dbReference type="Gene3D" id="3.40.50.12480">
    <property type="match status" value="1"/>
</dbReference>
<dbReference type="RefSeq" id="WP_110822832.1">
    <property type="nucleotide sequence ID" value="NZ_PRLG01000036.1"/>
</dbReference>
<feature type="chain" id="PRO_5016138111" description="SLH domain-containing protein" evidence="2">
    <location>
        <begin position="25"/>
        <end position="822"/>
    </location>
</feature>
<dbReference type="PANTHER" id="PTHR43308:SF5">
    <property type="entry name" value="S-LAYER PROTEIN _ PEPTIDOGLYCAN ENDO-BETA-N-ACETYLGLUCOSAMINIDASE"/>
    <property type="match status" value="1"/>
</dbReference>
<dbReference type="PROSITE" id="PS51272">
    <property type="entry name" value="SLH"/>
    <property type="match status" value="3"/>
</dbReference>
<dbReference type="GO" id="GO:0016798">
    <property type="term" value="F:hydrolase activity, acting on glycosyl bonds"/>
    <property type="evidence" value="ECO:0007669"/>
    <property type="project" value="UniProtKB-KW"/>
</dbReference>
<keyword evidence="2" id="KW-0732">Signal</keyword>
<name>A0A2W0C0B6_9BACL</name>
<dbReference type="InterPro" id="IPR001119">
    <property type="entry name" value="SLH_dom"/>
</dbReference>